<keyword evidence="5" id="KW-0479">Metal-binding</keyword>
<sequence>MAVEVLLKAKREEILRVCAKYGAHNVRVFGSVARGPADEQSDIDLIVDFEPGRSLLDHAGLWIDWSS</sequence>
<dbReference type="PANTHER" id="PTHR33571:SF12">
    <property type="entry name" value="BSL3053 PROTEIN"/>
    <property type="match status" value="1"/>
</dbReference>
<keyword evidence="7" id="KW-0067">ATP-binding</keyword>
<evidence type="ECO:0000259" key="10">
    <source>
        <dbReference type="Pfam" id="PF01909"/>
    </source>
</evidence>
<dbReference type="InterPro" id="IPR052038">
    <property type="entry name" value="Type-VII_TA_antitoxin"/>
</dbReference>
<proteinExistence type="inferred from homology"/>
<keyword evidence="3" id="KW-0808">Transferase</keyword>
<dbReference type="PANTHER" id="PTHR33571">
    <property type="entry name" value="SSL8005 PROTEIN"/>
    <property type="match status" value="1"/>
</dbReference>
<keyword evidence="4" id="KW-0548">Nucleotidyltransferase</keyword>
<comment type="similarity">
    <text evidence="9">Belongs to the MntA antitoxin family.</text>
</comment>
<name>A0A7C1JBW2_9CHLR</name>
<evidence type="ECO:0000256" key="7">
    <source>
        <dbReference type="ARBA" id="ARBA00022840"/>
    </source>
</evidence>
<dbReference type="Pfam" id="PF01909">
    <property type="entry name" value="NTP_transf_2"/>
    <property type="match status" value="1"/>
</dbReference>
<keyword evidence="8" id="KW-0460">Magnesium</keyword>
<evidence type="ECO:0000256" key="8">
    <source>
        <dbReference type="ARBA" id="ARBA00022842"/>
    </source>
</evidence>
<evidence type="ECO:0000256" key="2">
    <source>
        <dbReference type="ARBA" id="ARBA00022649"/>
    </source>
</evidence>
<dbReference type="EMBL" id="DSMG01000061">
    <property type="protein sequence ID" value="HDX30944.1"/>
    <property type="molecule type" value="Genomic_DNA"/>
</dbReference>
<dbReference type="InterPro" id="IPR002934">
    <property type="entry name" value="Polymerase_NTP_transf_dom"/>
</dbReference>
<evidence type="ECO:0000256" key="3">
    <source>
        <dbReference type="ARBA" id="ARBA00022679"/>
    </source>
</evidence>
<comment type="caution">
    <text evidence="11">The sequence shown here is derived from an EMBL/GenBank/DDBJ whole genome shotgun (WGS) entry which is preliminary data.</text>
</comment>
<evidence type="ECO:0000256" key="4">
    <source>
        <dbReference type="ARBA" id="ARBA00022695"/>
    </source>
</evidence>
<protein>
    <recommendedName>
        <fullName evidence="10">Polymerase nucleotidyl transferase domain-containing protein</fullName>
    </recommendedName>
</protein>
<evidence type="ECO:0000256" key="5">
    <source>
        <dbReference type="ARBA" id="ARBA00022723"/>
    </source>
</evidence>
<dbReference type="Gene3D" id="3.30.460.10">
    <property type="entry name" value="Beta Polymerase, domain 2"/>
    <property type="match status" value="1"/>
</dbReference>
<dbReference type="SUPFAM" id="SSF81301">
    <property type="entry name" value="Nucleotidyltransferase"/>
    <property type="match status" value="1"/>
</dbReference>
<feature type="domain" description="Polymerase nucleotidyl transferase" evidence="10">
    <location>
        <begin position="16"/>
        <end position="53"/>
    </location>
</feature>
<dbReference type="GO" id="GO:0016779">
    <property type="term" value="F:nucleotidyltransferase activity"/>
    <property type="evidence" value="ECO:0007669"/>
    <property type="project" value="UniProtKB-KW"/>
</dbReference>
<comment type="cofactor">
    <cofactor evidence="1">
        <name>Mg(2+)</name>
        <dbReference type="ChEBI" id="CHEBI:18420"/>
    </cofactor>
</comment>
<evidence type="ECO:0000313" key="11">
    <source>
        <dbReference type="EMBL" id="HDX30944.1"/>
    </source>
</evidence>
<accession>A0A7C1JBW2</accession>
<keyword evidence="2" id="KW-1277">Toxin-antitoxin system</keyword>
<evidence type="ECO:0000256" key="1">
    <source>
        <dbReference type="ARBA" id="ARBA00001946"/>
    </source>
</evidence>
<reference evidence="11" key="1">
    <citation type="journal article" date="2020" name="mSystems">
        <title>Genome- and Community-Level Interaction Insights into Carbon Utilization and Element Cycling Functions of Hydrothermarchaeota in Hydrothermal Sediment.</title>
        <authorList>
            <person name="Zhou Z."/>
            <person name="Liu Y."/>
            <person name="Xu W."/>
            <person name="Pan J."/>
            <person name="Luo Z.H."/>
            <person name="Li M."/>
        </authorList>
    </citation>
    <scope>NUCLEOTIDE SEQUENCE [LARGE SCALE GENOMIC DNA]</scope>
    <source>
        <strain evidence="11">SpSt-289</strain>
    </source>
</reference>
<evidence type="ECO:0000256" key="6">
    <source>
        <dbReference type="ARBA" id="ARBA00022741"/>
    </source>
</evidence>
<dbReference type="AlphaFoldDB" id="A0A7C1JBW2"/>
<evidence type="ECO:0000256" key="9">
    <source>
        <dbReference type="ARBA" id="ARBA00038276"/>
    </source>
</evidence>
<dbReference type="GO" id="GO:0046872">
    <property type="term" value="F:metal ion binding"/>
    <property type="evidence" value="ECO:0007669"/>
    <property type="project" value="UniProtKB-KW"/>
</dbReference>
<keyword evidence="6" id="KW-0547">Nucleotide-binding</keyword>
<dbReference type="InterPro" id="IPR043519">
    <property type="entry name" value="NT_sf"/>
</dbReference>
<dbReference type="GO" id="GO:0005524">
    <property type="term" value="F:ATP binding"/>
    <property type="evidence" value="ECO:0007669"/>
    <property type="project" value="UniProtKB-KW"/>
</dbReference>
<dbReference type="CDD" id="cd05403">
    <property type="entry name" value="NT_KNTase_like"/>
    <property type="match status" value="1"/>
</dbReference>
<gene>
    <name evidence="11" type="ORF">ENQ20_05550</name>
</gene>
<organism evidence="11">
    <name type="scientific">Caldilinea aerophila</name>
    <dbReference type="NCBI Taxonomy" id="133453"/>
    <lineage>
        <taxon>Bacteria</taxon>
        <taxon>Bacillati</taxon>
        <taxon>Chloroflexota</taxon>
        <taxon>Caldilineae</taxon>
        <taxon>Caldilineales</taxon>
        <taxon>Caldilineaceae</taxon>
        <taxon>Caldilinea</taxon>
    </lineage>
</organism>